<dbReference type="STRING" id="8005.ENSEEEP00000000396"/>
<dbReference type="GeneTree" id="ENSGT01100000263482"/>
<dbReference type="SMART" id="SM00199">
    <property type="entry name" value="SCY"/>
    <property type="match status" value="1"/>
</dbReference>
<dbReference type="PROSITE" id="PS00472">
    <property type="entry name" value="SMALL_CYTOKINES_CC"/>
    <property type="match status" value="1"/>
</dbReference>
<dbReference type="Ensembl" id="ENSEEET00000000404.2">
    <property type="protein sequence ID" value="ENSEEEP00000000396.2"/>
    <property type="gene ID" value="ENSEEEG00000000296.2"/>
</dbReference>
<dbReference type="Ensembl" id="ENSEEET00000060498.1">
    <property type="protein sequence ID" value="ENSEEEP00000064426.1"/>
    <property type="gene ID" value="ENSEEEG00000007959.2"/>
</dbReference>
<dbReference type="OMA" id="SICANPG"/>
<dbReference type="FunFam" id="2.40.50.40:FF:000002">
    <property type="entry name" value="C-C motif chemokine"/>
    <property type="match status" value="1"/>
</dbReference>
<evidence type="ECO:0000256" key="6">
    <source>
        <dbReference type="ARBA" id="ARBA00023157"/>
    </source>
</evidence>
<keyword evidence="6" id="KW-1015">Disulfide bond</keyword>
<dbReference type="GO" id="GO:0006955">
    <property type="term" value="P:immune response"/>
    <property type="evidence" value="ECO:0007669"/>
    <property type="project" value="InterPro"/>
</dbReference>
<evidence type="ECO:0000256" key="2">
    <source>
        <dbReference type="ARBA" id="ARBA00010868"/>
    </source>
</evidence>
<dbReference type="PANTHER" id="PTHR12015:SF183">
    <property type="entry name" value="C-C MOTIF CHEMOKINE 3"/>
    <property type="match status" value="1"/>
</dbReference>
<evidence type="ECO:0000256" key="5">
    <source>
        <dbReference type="ARBA" id="ARBA00022729"/>
    </source>
</evidence>
<feature type="chain" id="PRO_5044516587" description="C-C motif chemokine" evidence="9">
    <location>
        <begin position="25"/>
        <end position="98"/>
    </location>
</feature>
<dbReference type="Gene3D" id="2.40.50.40">
    <property type="match status" value="1"/>
</dbReference>
<evidence type="ECO:0000256" key="8">
    <source>
        <dbReference type="ARBA" id="ARBA00046726"/>
    </source>
</evidence>
<dbReference type="PRINTS" id="PR00436">
    <property type="entry name" value="INTERLEUKIN8"/>
</dbReference>
<accession>A0A4W4EVZ5</accession>
<dbReference type="InterPro" id="IPR036048">
    <property type="entry name" value="Interleukin_8-like_sf"/>
</dbReference>
<reference evidence="11" key="4">
    <citation type="submission" date="2025-05" db="UniProtKB">
        <authorList>
            <consortium name="Ensembl"/>
        </authorList>
    </citation>
    <scope>IDENTIFICATION</scope>
</reference>
<dbReference type="InterPro" id="IPR000827">
    <property type="entry name" value="Chemokine_CC_CS"/>
</dbReference>
<reference evidence="11 12" key="3">
    <citation type="submission" date="2020-05" db="EMBL/GenBank/DDBJ databases">
        <title>Electrophorus electricus (electric eel) genome, fEleEle1, primary haplotype.</title>
        <authorList>
            <person name="Myers G."/>
            <person name="Meyer A."/>
            <person name="Fedrigo O."/>
            <person name="Formenti G."/>
            <person name="Rhie A."/>
            <person name="Tracey A."/>
            <person name="Sims Y."/>
            <person name="Jarvis E.D."/>
        </authorList>
    </citation>
    <scope>NUCLEOTIDE SEQUENCE [LARGE SCALE GENOMIC DNA]</scope>
</reference>
<evidence type="ECO:0000256" key="1">
    <source>
        <dbReference type="ARBA" id="ARBA00004613"/>
    </source>
</evidence>
<dbReference type="GO" id="GO:0005615">
    <property type="term" value="C:extracellular space"/>
    <property type="evidence" value="ECO:0007669"/>
    <property type="project" value="UniProtKB-KW"/>
</dbReference>
<keyword evidence="12" id="KW-1185">Reference proteome</keyword>
<comment type="subunit">
    <text evidence="8">Self-associates. Also heterodimer of MIP-1-alpha(4-69) and MIP-1-beta(3-69). Interacts with CCR1.</text>
</comment>
<dbReference type="PANTHER" id="PTHR12015">
    <property type="entry name" value="SMALL INDUCIBLE CYTOKINE A"/>
    <property type="match status" value="1"/>
</dbReference>
<dbReference type="CDD" id="cd00272">
    <property type="entry name" value="Chemokine_CC"/>
    <property type="match status" value="1"/>
</dbReference>
<organism evidence="11 12">
    <name type="scientific">Electrophorus electricus</name>
    <name type="common">Electric eel</name>
    <name type="synonym">Gymnotus electricus</name>
    <dbReference type="NCBI Taxonomy" id="8005"/>
    <lineage>
        <taxon>Eukaryota</taxon>
        <taxon>Metazoa</taxon>
        <taxon>Chordata</taxon>
        <taxon>Craniata</taxon>
        <taxon>Vertebrata</taxon>
        <taxon>Euteleostomi</taxon>
        <taxon>Actinopterygii</taxon>
        <taxon>Neopterygii</taxon>
        <taxon>Teleostei</taxon>
        <taxon>Ostariophysi</taxon>
        <taxon>Gymnotiformes</taxon>
        <taxon>Gymnotoidei</taxon>
        <taxon>Gymnotidae</taxon>
        <taxon>Electrophorus</taxon>
    </lineage>
</organism>
<dbReference type="SUPFAM" id="SSF54117">
    <property type="entry name" value="Interleukin 8-like chemokines"/>
    <property type="match status" value="1"/>
</dbReference>
<dbReference type="OMA" id="DIMAHID"/>
<evidence type="ECO:0000256" key="9">
    <source>
        <dbReference type="RuleBase" id="RU361150"/>
    </source>
</evidence>
<evidence type="ECO:0000313" key="11">
    <source>
        <dbReference type="Ensembl" id="ENSEEEP00000000396.2"/>
    </source>
</evidence>
<evidence type="ECO:0000256" key="3">
    <source>
        <dbReference type="ARBA" id="ARBA00022514"/>
    </source>
</evidence>
<keyword evidence="5 9" id="KW-0732">Signal</keyword>
<dbReference type="Ensembl" id="ENSEEET00000016254.2">
    <property type="protein sequence ID" value="ENSEEEP00000016066.2"/>
    <property type="gene ID" value="ENSEEEG00000007959.2"/>
</dbReference>
<evidence type="ECO:0000313" key="12">
    <source>
        <dbReference type="Proteomes" id="UP000314983"/>
    </source>
</evidence>
<keyword evidence="9" id="KW-0145">Chemotaxis</keyword>
<accession>A0A4W4DMX8</accession>
<feature type="domain" description="Chemokine interleukin-8-like" evidence="10">
    <location>
        <begin position="30"/>
        <end position="88"/>
    </location>
</feature>
<dbReference type="InterPro" id="IPR039809">
    <property type="entry name" value="Chemokine_b/g/d"/>
</dbReference>
<evidence type="ECO:0000259" key="10">
    <source>
        <dbReference type="SMART" id="SM00199"/>
    </source>
</evidence>
<sequence>MSTLARALVLGLLLVACLQLSVMGQNANEPKECCFKFFEKPIRARSITTYGMTRPECPKAGVIFTTRKGLRICADPGFKWVRNAMDRIDQRLVEEMST</sequence>
<dbReference type="GO" id="GO:0008009">
    <property type="term" value="F:chemokine activity"/>
    <property type="evidence" value="ECO:0007669"/>
    <property type="project" value="InterPro"/>
</dbReference>
<evidence type="ECO:0000256" key="4">
    <source>
        <dbReference type="ARBA" id="ARBA00022525"/>
    </source>
</evidence>
<comment type="function">
    <text evidence="7">Monokine with inflammatory and chemokinetic properties. Binds to CCR1, CCR4 and CCR5. One of the major HIV-suppressive factors produced by CD8+ T-cells. Recombinant MIP-1-alpha induces a dose-dependent inhibition of different strains of HIV-1, HIV-2, and simian immunodeficiency virus (SIV).</text>
</comment>
<dbReference type="InterPro" id="IPR001811">
    <property type="entry name" value="Chemokine_IL8-like_dom"/>
</dbReference>
<dbReference type="PROSITE" id="PS51257">
    <property type="entry name" value="PROKAR_LIPOPROTEIN"/>
    <property type="match status" value="1"/>
</dbReference>
<dbReference type="AlphaFoldDB" id="A0A4W4DMX8"/>
<keyword evidence="4 9" id="KW-0964">Secreted</keyword>
<keyword evidence="3 9" id="KW-0202">Cytokine</keyword>
<evidence type="ECO:0000256" key="7">
    <source>
        <dbReference type="ARBA" id="ARBA00044740"/>
    </source>
</evidence>
<comment type="similarity">
    <text evidence="2 9">Belongs to the intercrine beta (chemokine CC) family.</text>
</comment>
<proteinExistence type="inferred from homology"/>
<name>A0A4W4DMX8_ELEEL</name>
<protein>
    <recommendedName>
        <fullName evidence="9">C-C motif chemokine</fullName>
    </recommendedName>
</protein>
<comment type="subcellular location">
    <subcellularLocation>
        <location evidence="1 9">Secreted</location>
    </subcellularLocation>
</comment>
<feature type="signal peptide" evidence="9">
    <location>
        <begin position="1"/>
        <end position="24"/>
    </location>
</feature>
<dbReference type="Proteomes" id="UP000314983">
    <property type="component" value="Chromosome 19"/>
</dbReference>
<dbReference type="STRING" id="8005.ENSEEEP00000016066"/>
<reference evidence="12" key="1">
    <citation type="journal article" date="2014" name="Science">
        <title>Nonhuman genetics. Genomic basis for the convergent evolution of electric organs.</title>
        <authorList>
            <person name="Gallant J.R."/>
            <person name="Traeger L.L."/>
            <person name="Volkening J.D."/>
            <person name="Moffett H."/>
            <person name="Chen P.H."/>
            <person name="Novina C.D."/>
            <person name="Phillips G.N.Jr."/>
            <person name="Anand R."/>
            <person name="Wells G.B."/>
            <person name="Pinch M."/>
            <person name="Guth R."/>
            <person name="Unguez G.A."/>
            <person name="Albert J.S."/>
            <person name="Zakon H.H."/>
            <person name="Samanta M.P."/>
            <person name="Sussman M.R."/>
        </authorList>
    </citation>
    <scope>NUCLEOTIDE SEQUENCE [LARGE SCALE GENOMIC DNA]</scope>
</reference>
<reference evidence="12" key="2">
    <citation type="journal article" date="2017" name="Sci. Adv.">
        <title>A tail of two voltages: Proteomic comparison of the three electric organs of the electric eel.</title>
        <authorList>
            <person name="Traeger L.L."/>
            <person name="Sabat G."/>
            <person name="Barrett-Wilt G.A."/>
            <person name="Wells G.B."/>
            <person name="Sussman M.R."/>
        </authorList>
    </citation>
    <scope>NUCLEOTIDE SEQUENCE [LARGE SCALE GENOMIC DNA]</scope>
</reference>
<dbReference type="Pfam" id="PF00048">
    <property type="entry name" value="IL8"/>
    <property type="match status" value="1"/>
</dbReference>